<reference evidence="1" key="1">
    <citation type="submission" date="2018-11" db="EMBL/GenBank/DDBJ databases">
        <authorList>
            <consortium name="Pathogen Informatics"/>
        </authorList>
    </citation>
    <scope>NUCLEOTIDE SEQUENCE</scope>
</reference>
<accession>A0A3S5CQ77</accession>
<sequence length="162" mass="18070">MFQRQLIVLVQPSGAVQLFQLIIRREDELKVLIDRFEDLSACSTSRRKLHELGRQLHIFVLSNYANLNFRLQKMPDVSIEPLSPGVSPTCIHADGLGIAMGLSNGSVRVVCFHYWLFGSKEWLQQPQNITYSLEDAGGGGVTSVRIHNFLIAAGAKNGVNDY</sequence>
<dbReference type="EMBL" id="CAAALY010260687">
    <property type="protein sequence ID" value="VEL39273.1"/>
    <property type="molecule type" value="Genomic_DNA"/>
</dbReference>
<protein>
    <submittedName>
        <fullName evidence="1">Uncharacterized protein</fullName>
    </submittedName>
</protein>
<keyword evidence="2" id="KW-1185">Reference proteome</keyword>
<comment type="caution">
    <text evidence="1">The sequence shown here is derived from an EMBL/GenBank/DDBJ whole genome shotgun (WGS) entry which is preliminary data.</text>
</comment>
<evidence type="ECO:0000313" key="1">
    <source>
        <dbReference type="EMBL" id="VEL39273.1"/>
    </source>
</evidence>
<dbReference type="Proteomes" id="UP000784294">
    <property type="component" value="Unassembled WGS sequence"/>
</dbReference>
<evidence type="ECO:0000313" key="2">
    <source>
        <dbReference type="Proteomes" id="UP000784294"/>
    </source>
</evidence>
<name>A0A3S5CQ77_9PLAT</name>
<gene>
    <name evidence="1" type="ORF">PXEA_LOCUS32713</name>
</gene>
<dbReference type="AlphaFoldDB" id="A0A3S5CQ77"/>
<proteinExistence type="predicted"/>
<organism evidence="1 2">
    <name type="scientific">Protopolystoma xenopodis</name>
    <dbReference type="NCBI Taxonomy" id="117903"/>
    <lineage>
        <taxon>Eukaryota</taxon>
        <taxon>Metazoa</taxon>
        <taxon>Spiralia</taxon>
        <taxon>Lophotrochozoa</taxon>
        <taxon>Platyhelminthes</taxon>
        <taxon>Monogenea</taxon>
        <taxon>Polyopisthocotylea</taxon>
        <taxon>Polystomatidea</taxon>
        <taxon>Polystomatidae</taxon>
        <taxon>Protopolystoma</taxon>
    </lineage>
</organism>